<evidence type="ECO:0000313" key="1">
    <source>
        <dbReference type="EMBL" id="JAD61451.1"/>
    </source>
</evidence>
<accession>A0A0A9BDP3</accession>
<proteinExistence type="predicted"/>
<organism evidence="1">
    <name type="scientific">Arundo donax</name>
    <name type="common">Giant reed</name>
    <name type="synonym">Donax arundinaceus</name>
    <dbReference type="NCBI Taxonomy" id="35708"/>
    <lineage>
        <taxon>Eukaryota</taxon>
        <taxon>Viridiplantae</taxon>
        <taxon>Streptophyta</taxon>
        <taxon>Embryophyta</taxon>
        <taxon>Tracheophyta</taxon>
        <taxon>Spermatophyta</taxon>
        <taxon>Magnoliopsida</taxon>
        <taxon>Liliopsida</taxon>
        <taxon>Poales</taxon>
        <taxon>Poaceae</taxon>
        <taxon>PACMAD clade</taxon>
        <taxon>Arundinoideae</taxon>
        <taxon>Arundineae</taxon>
        <taxon>Arundo</taxon>
    </lineage>
</organism>
<protein>
    <submittedName>
        <fullName evidence="1">Uncharacterized protein</fullName>
    </submittedName>
</protein>
<dbReference type="AlphaFoldDB" id="A0A0A9BDP3"/>
<reference evidence="1" key="2">
    <citation type="journal article" date="2015" name="Data Brief">
        <title>Shoot transcriptome of the giant reed, Arundo donax.</title>
        <authorList>
            <person name="Barrero R.A."/>
            <person name="Guerrero F.D."/>
            <person name="Moolhuijzen P."/>
            <person name="Goolsby J.A."/>
            <person name="Tidwell J."/>
            <person name="Bellgard S.E."/>
            <person name="Bellgard M.I."/>
        </authorList>
    </citation>
    <scope>NUCLEOTIDE SEQUENCE</scope>
    <source>
        <tissue evidence="1">Shoot tissue taken approximately 20 cm above the soil surface</tissue>
    </source>
</reference>
<dbReference type="EMBL" id="GBRH01236444">
    <property type="protein sequence ID" value="JAD61451.1"/>
    <property type="molecule type" value="Transcribed_RNA"/>
</dbReference>
<reference evidence="1" key="1">
    <citation type="submission" date="2014-09" db="EMBL/GenBank/DDBJ databases">
        <authorList>
            <person name="Magalhaes I.L.F."/>
            <person name="Oliveira U."/>
            <person name="Santos F.R."/>
            <person name="Vidigal T.H.D.A."/>
            <person name="Brescovit A.D."/>
            <person name="Santos A.J."/>
        </authorList>
    </citation>
    <scope>NUCLEOTIDE SEQUENCE</scope>
    <source>
        <tissue evidence="1">Shoot tissue taken approximately 20 cm above the soil surface</tissue>
    </source>
</reference>
<name>A0A0A9BDP3_ARUDO</name>
<sequence>MEKRVKSYFRPENGLKRNIFNSSSNLDALSA</sequence>